<protein>
    <recommendedName>
        <fullName evidence="1">DUF4440 domain-containing protein</fullName>
    </recommendedName>
</protein>
<dbReference type="SUPFAM" id="SSF54427">
    <property type="entry name" value="NTF2-like"/>
    <property type="match status" value="1"/>
</dbReference>
<proteinExistence type="predicted"/>
<dbReference type="Proteomes" id="UP000238442">
    <property type="component" value="Chromosome"/>
</dbReference>
<dbReference type="EMBL" id="CP027062">
    <property type="protein sequence ID" value="AVI50003.1"/>
    <property type="molecule type" value="Genomic_DNA"/>
</dbReference>
<dbReference type="Gene3D" id="3.10.450.50">
    <property type="match status" value="1"/>
</dbReference>
<dbReference type="InterPro" id="IPR027843">
    <property type="entry name" value="DUF4440"/>
</dbReference>
<keyword evidence="3" id="KW-1185">Reference proteome</keyword>
<feature type="domain" description="DUF4440" evidence="1">
    <location>
        <begin position="197"/>
        <end position="306"/>
    </location>
</feature>
<dbReference type="InterPro" id="IPR032710">
    <property type="entry name" value="NTF2-like_dom_sf"/>
</dbReference>
<evidence type="ECO:0000259" key="1">
    <source>
        <dbReference type="Pfam" id="PF14534"/>
    </source>
</evidence>
<dbReference type="RefSeq" id="WP_105214454.1">
    <property type="nucleotide sequence ID" value="NZ_CP027062.1"/>
</dbReference>
<organism evidence="2 3">
    <name type="scientific">Pukyongia salina</name>
    <dbReference type="NCBI Taxonomy" id="2094025"/>
    <lineage>
        <taxon>Bacteria</taxon>
        <taxon>Pseudomonadati</taxon>
        <taxon>Bacteroidota</taxon>
        <taxon>Flavobacteriia</taxon>
        <taxon>Flavobacteriales</taxon>
        <taxon>Flavobacteriaceae</taxon>
        <taxon>Pukyongia</taxon>
    </lineage>
</organism>
<dbReference type="KEGG" id="aue:C5O00_02000"/>
<gene>
    <name evidence="2" type="ORF">C5O00_02000</name>
</gene>
<accession>A0A2S0HV08</accession>
<dbReference type="AlphaFoldDB" id="A0A2S0HV08"/>
<dbReference type="Pfam" id="PF14534">
    <property type="entry name" value="DUF4440"/>
    <property type="match status" value="1"/>
</dbReference>
<name>A0A2S0HV08_9FLAO</name>
<evidence type="ECO:0000313" key="2">
    <source>
        <dbReference type="EMBL" id="AVI50003.1"/>
    </source>
</evidence>
<dbReference type="CDD" id="cd00531">
    <property type="entry name" value="NTF2_like"/>
    <property type="match status" value="1"/>
</dbReference>
<evidence type="ECO:0000313" key="3">
    <source>
        <dbReference type="Proteomes" id="UP000238442"/>
    </source>
</evidence>
<reference evidence="2 3" key="1">
    <citation type="submission" date="2018-02" db="EMBL/GenBank/DDBJ databases">
        <title>Genomic analysis of the strain RR4-38 isolated from a seawater recirculating aquaculture system.</title>
        <authorList>
            <person name="Kim Y.-S."/>
            <person name="Jang Y.H."/>
            <person name="Kim K.-H."/>
        </authorList>
    </citation>
    <scope>NUCLEOTIDE SEQUENCE [LARGE SCALE GENOMIC DNA]</scope>
    <source>
        <strain evidence="2 3">RR4-38</strain>
    </source>
</reference>
<dbReference type="OrthoDB" id="9814425at2"/>
<sequence length="314" mass="36165">MKTFIYLILYIVSILMATAQGKYSADPSNPYGKLNPDTPEELADYAPLIGTCDCVSTLRNQDGSWAEPENIVWKWKYIMDGTAVQDETYKPDGSHSGSIRQYIADSSKWYVHYYSNKSPSTKLPAWEGGKRGDSIVLYREQKAPNGMEGFYRITFSNINELGYNWLGEWVDTAETIRYPTWKIDCKKRLAIAEEDKIRENVKAFSEAYMNADAAKIASFYTSDGKIFPGNSDIVSGRPEIEKRWQFAEGASNLFHKVTPVEIRILNNYAYDYGYYEGSITNKDKKVTDFKGKYVIVWRKENGDWKIYLDIWNRL</sequence>